<reference evidence="8" key="1">
    <citation type="submission" date="2021-01" db="EMBL/GenBank/DDBJ databases">
        <authorList>
            <person name="Corre E."/>
            <person name="Pelletier E."/>
            <person name="Niang G."/>
            <person name="Scheremetjew M."/>
            <person name="Finn R."/>
            <person name="Kale V."/>
            <person name="Holt S."/>
            <person name="Cochrane G."/>
            <person name="Meng A."/>
            <person name="Brown T."/>
            <person name="Cohen L."/>
        </authorList>
    </citation>
    <scope>NUCLEOTIDE SEQUENCE</scope>
    <source>
        <strain evidence="8">SoJaBio B1-5/56/2</strain>
    </source>
</reference>
<dbReference type="EMBL" id="HBKR01004085">
    <property type="protein sequence ID" value="CAE2276624.1"/>
    <property type="molecule type" value="Transcribed_RNA"/>
</dbReference>
<comment type="subcellular location">
    <subcellularLocation>
        <location evidence="1">Cell membrane</location>
    </subcellularLocation>
</comment>
<evidence type="ECO:0000256" key="3">
    <source>
        <dbReference type="ARBA" id="ARBA00022475"/>
    </source>
</evidence>
<evidence type="ECO:0000256" key="2">
    <source>
        <dbReference type="ARBA" id="ARBA00008344"/>
    </source>
</evidence>
<dbReference type="SUPFAM" id="SSF52540">
    <property type="entry name" value="P-loop containing nucleoside triphosphate hydrolases"/>
    <property type="match status" value="1"/>
</dbReference>
<dbReference type="SMART" id="SM00174">
    <property type="entry name" value="RHO"/>
    <property type="match status" value="1"/>
</dbReference>
<dbReference type="GO" id="GO:1900024">
    <property type="term" value="P:regulation of substrate adhesion-dependent cell spreading"/>
    <property type="evidence" value="ECO:0007669"/>
    <property type="project" value="UniProtKB-ARBA"/>
</dbReference>
<keyword evidence="7" id="KW-0472">Membrane</keyword>
<organism evidence="8">
    <name type="scientific">Paramoeba aestuarina</name>
    <dbReference type="NCBI Taxonomy" id="180227"/>
    <lineage>
        <taxon>Eukaryota</taxon>
        <taxon>Amoebozoa</taxon>
        <taxon>Discosea</taxon>
        <taxon>Flabellinia</taxon>
        <taxon>Dactylopodida</taxon>
        <taxon>Paramoebidae</taxon>
        <taxon>Paramoeba</taxon>
    </lineage>
</organism>
<dbReference type="PROSITE" id="PS51420">
    <property type="entry name" value="RHO"/>
    <property type="match status" value="1"/>
</dbReference>
<dbReference type="GO" id="GO:0007165">
    <property type="term" value="P:signal transduction"/>
    <property type="evidence" value="ECO:0007669"/>
    <property type="project" value="InterPro"/>
</dbReference>
<dbReference type="GO" id="GO:0003924">
    <property type="term" value="F:GTPase activity"/>
    <property type="evidence" value="ECO:0007669"/>
    <property type="project" value="InterPro"/>
</dbReference>
<evidence type="ECO:0008006" key="9">
    <source>
        <dbReference type="Google" id="ProtNLM"/>
    </source>
</evidence>
<dbReference type="FunFam" id="3.40.50.300:FF:001763">
    <property type="entry name" value="Ras family gtpase"/>
    <property type="match status" value="1"/>
</dbReference>
<dbReference type="SMART" id="SM00175">
    <property type="entry name" value="RAB"/>
    <property type="match status" value="1"/>
</dbReference>
<evidence type="ECO:0000256" key="4">
    <source>
        <dbReference type="ARBA" id="ARBA00022741"/>
    </source>
</evidence>
<dbReference type="GO" id="GO:0005886">
    <property type="term" value="C:plasma membrane"/>
    <property type="evidence" value="ECO:0007669"/>
    <property type="project" value="UniProtKB-SubCell"/>
</dbReference>
<dbReference type="InterPro" id="IPR005225">
    <property type="entry name" value="Small_GTP-bd"/>
</dbReference>
<keyword evidence="3" id="KW-1003">Cell membrane</keyword>
<gene>
    <name evidence="8" type="ORF">NAES01612_LOCUS2723</name>
</gene>
<protein>
    <recommendedName>
        <fullName evidence="9">Small monomeric GTPase</fullName>
    </recommendedName>
</protein>
<dbReference type="InterPro" id="IPR020849">
    <property type="entry name" value="Small_GTPase_Ras-type"/>
</dbReference>
<proteinExistence type="inferred from homology"/>
<dbReference type="SMART" id="SM00173">
    <property type="entry name" value="RAS"/>
    <property type="match status" value="1"/>
</dbReference>
<evidence type="ECO:0000256" key="7">
    <source>
        <dbReference type="ARBA" id="ARBA00023136"/>
    </source>
</evidence>
<dbReference type="InterPro" id="IPR001806">
    <property type="entry name" value="Small_GTPase"/>
</dbReference>
<keyword evidence="4" id="KW-0547">Nucleotide-binding</keyword>
<dbReference type="AlphaFoldDB" id="A0A7S4JWX5"/>
<dbReference type="GO" id="GO:0061118">
    <property type="term" value="P:regulation of positive chemotaxis to cAMP"/>
    <property type="evidence" value="ECO:0007669"/>
    <property type="project" value="UniProtKB-ARBA"/>
</dbReference>
<dbReference type="CDD" id="cd00876">
    <property type="entry name" value="Ras"/>
    <property type="match status" value="1"/>
</dbReference>
<accession>A0A7S4JWX5</accession>
<keyword evidence="6" id="KW-0342">GTP-binding</keyword>
<dbReference type="PROSITE" id="PS51421">
    <property type="entry name" value="RAS"/>
    <property type="match status" value="1"/>
</dbReference>
<dbReference type="Gene3D" id="3.40.50.300">
    <property type="entry name" value="P-loop containing nucleotide triphosphate hydrolases"/>
    <property type="match status" value="1"/>
</dbReference>
<dbReference type="GO" id="GO:0005525">
    <property type="term" value="F:GTP binding"/>
    <property type="evidence" value="ECO:0007669"/>
    <property type="project" value="UniProtKB-KW"/>
</dbReference>
<comment type="similarity">
    <text evidence="2">Belongs to the small GTPase superfamily. Ras family.</text>
</comment>
<evidence type="ECO:0000313" key="8">
    <source>
        <dbReference type="EMBL" id="CAE2276624.1"/>
    </source>
</evidence>
<dbReference type="InterPro" id="IPR027417">
    <property type="entry name" value="P-loop_NTPase"/>
</dbReference>
<sequence>MGVGKSALVIRLCSDFFAEEYDPTIEDCYRKTTEIDGMTFMLEILDTAGQEEFTSLRSSWVQKAHGAVVVYSITSKASFDETPRFFEEVMRVQDSDKVPVVLVGNKSDLESSREVSTKKGQEMAEKYGAGFYETSAKTNINVESVFNEGVMRVWKQQQGQAY</sequence>
<evidence type="ECO:0000256" key="1">
    <source>
        <dbReference type="ARBA" id="ARBA00004236"/>
    </source>
</evidence>
<evidence type="ECO:0000256" key="5">
    <source>
        <dbReference type="ARBA" id="ARBA00022801"/>
    </source>
</evidence>
<dbReference type="Pfam" id="PF00071">
    <property type="entry name" value="Ras"/>
    <property type="match status" value="1"/>
</dbReference>
<evidence type="ECO:0000256" key="6">
    <source>
        <dbReference type="ARBA" id="ARBA00023134"/>
    </source>
</evidence>
<keyword evidence="5" id="KW-0378">Hydrolase</keyword>
<name>A0A7S4JWX5_9EUKA</name>
<dbReference type="PROSITE" id="PS51419">
    <property type="entry name" value="RAB"/>
    <property type="match status" value="1"/>
</dbReference>
<dbReference type="PANTHER" id="PTHR24070">
    <property type="entry name" value="RAS, DI-RAS, AND RHEB FAMILY MEMBERS OF SMALL GTPASE SUPERFAMILY"/>
    <property type="match status" value="1"/>
</dbReference>
<dbReference type="PRINTS" id="PR00449">
    <property type="entry name" value="RASTRNSFRMNG"/>
</dbReference>
<dbReference type="NCBIfam" id="TIGR00231">
    <property type="entry name" value="small_GTP"/>
    <property type="match status" value="1"/>
</dbReference>